<feature type="compositionally biased region" description="Polar residues" evidence="1">
    <location>
        <begin position="129"/>
        <end position="144"/>
    </location>
</feature>
<feature type="region of interest" description="Disordered" evidence="1">
    <location>
        <begin position="755"/>
        <end position="776"/>
    </location>
</feature>
<name>A0A1V6Z3Q2_PENNA</name>
<reference evidence="3" key="1">
    <citation type="journal article" date="2017" name="Nat. Microbiol.">
        <title>Global analysis of biosynthetic gene clusters reveals vast potential of secondary metabolite production in Penicillium species.</title>
        <authorList>
            <person name="Nielsen J.C."/>
            <person name="Grijseels S."/>
            <person name="Prigent S."/>
            <person name="Ji B."/>
            <person name="Dainat J."/>
            <person name="Nielsen K.F."/>
            <person name="Frisvad J.C."/>
            <person name="Workman M."/>
            <person name="Nielsen J."/>
        </authorList>
    </citation>
    <scope>NUCLEOTIDE SEQUENCE [LARGE SCALE GENOMIC DNA]</scope>
    <source>
        <strain evidence="3">IBT 13039</strain>
    </source>
</reference>
<evidence type="ECO:0000256" key="1">
    <source>
        <dbReference type="SAM" id="MobiDB-lite"/>
    </source>
</evidence>
<proteinExistence type="predicted"/>
<dbReference type="EMBL" id="MOOB01000004">
    <property type="protein sequence ID" value="OQE94323.1"/>
    <property type="molecule type" value="Genomic_DNA"/>
</dbReference>
<accession>A0A1V6Z3Q2</accession>
<feature type="compositionally biased region" description="Basic residues" evidence="1">
    <location>
        <begin position="69"/>
        <end position="78"/>
    </location>
</feature>
<evidence type="ECO:0000313" key="3">
    <source>
        <dbReference type="Proteomes" id="UP000191691"/>
    </source>
</evidence>
<feature type="region of interest" description="Disordered" evidence="1">
    <location>
        <begin position="123"/>
        <end position="162"/>
    </location>
</feature>
<dbReference type="OMA" id="YPDDMSD"/>
<feature type="compositionally biased region" description="Polar residues" evidence="1">
    <location>
        <begin position="30"/>
        <end position="41"/>
    </location>
</feature>
<feature type="region of interest" description="Disordered" evidence="1">
    <location>
        <begin position="69"/>
        <end position="111"/>
    </location>
</feature>
<sequence>MGRRARPDRSNKPILSENPRNRPTRESVRSSRPNKNPPSKTSKNRPTRNIKSFEPVFSTRDAGFAQFLKKHTSPKHQRVTAGGRIVPMEPPRSPRLDGPSAAPTAEANDESIVSHVFVDDQLRTGGQNGAQQNLTISRSSTESDNNLHEPRSPEPLSPLPASTSQFTVTIDSQNLNVSQEMETNIPYAEHFEYQPLDEDDPEFEDQDFGLAPRSPTAVQRYETIIEAQERRQRWFFIQVLINYEDSAIAQMMSFACPVDILPGCDFYVRYVRVAWIYGLGAMFEARRRLSSKLRYHEMYLEEVNEFIALDPVIPAGDTCYRLRVYNTNERARVLNALDYYQMLAEASLTNNVNNSGDITVEPAHQEQPGRTIHGGSHGNLSTDGTNEVVRPTNNVNHPGDITVEPAHQEQTERTIHGGSHGNLSTDGTNEVVRPKVSRGVDIIDPNTGHPIQFQREQSTATKNIQNGTGHTNGNNSDFDNMQVDGSSELLIRDHGNGNRNRGRSNSLFNQILVDRRSDLFHDASGASGNMPAGSNDPLFDADNRLGIHIDPEMGSETENNEIISWIPRETWTEHRPRNGRRISNTLPRNFGRNINNLRSELHSITEIDHEEHAIELTRTAENDESHAPDLAFSVDDQNGLHFLQNAHRSASPQTVRVSSLGPGLNEEILSELSFVHQRGSSEVSDFQTPLIPPEFFDVLVVDVEGSSEWRGRPLTQRSEDDMNHSGSFTMTMSSFGADYPDDMSDTPLLSRNSPFGRYSHLSRNSPSRAISRSSVRRRPYVPVGSLSSVGSRMISSSLNARRRHDARQNVRNARRSHTSRLIDDLRDEVPGTIVLGFDAPDSQQHTAYLPAYSSRLINASVRHTAPAIVNMSRINAHAHN</sequence>
<protein>
    <submittedName>
        <fullName evidence="2">Uncharacterized protein</fullName>
    </submittedName>
</protein>
<feature type="region of interest" description="Disordered" evidence="1">
    <location>
        <begin position="1"/>
        <end position="56"/>
    </location>
</feature>
<dbReference type="Proteomes" id="UP000191691">
    <property type="component" value="Unassembled WGS sequence"/>
</dbReference>
<organism evidence="2 3">
    <name type="scientific">Penicillium nalgiovense</name>
    <dbReference type="NCBI Taxonomy" id="60175"/>
    <lineage>
        <taxon>Eukaryota</taxon>
        <taxon>Fungi</taxon>
        <taxon>Dikarya</taxon>
        <taxon>Ascomycota</taxon>
        <taxon>Pezizomycotina</taxon>
        <taxon>Eurotiomycetes</taxon>
        <taxon>Eurotiomycetidae</taxon>
        <taxon>Eurotiales</taxon>
        <taxon>Aspergillaceae</taxon>
        <taxon>Penicillium</taxon>
    </lineage>
</organism>
<gene>
    <name evidence="2" type="ORF">PENNAL_c0004G00830</name>
</gene>
<feature type="region of interest" description="Disordered" evidence="1">
    <location>
        <begin position="794"/>
        <end position="817"/>
    </location>
</feature>
<evidence type="ECO:0000313" key="2">
    <source>
        <dbReference type="EMBL" id="OQE94323.1"/>
    </source>
</evidence>
<dbReference type="STRING" id="60175.A0A1V6Z3Q2"/>
<dbReference type="AlphaFoldDB" id="A0A1V6Z3Q2"/>
<feature type="compositionally biased region" description="Low complexity" evidence="1">
    <location>
        <begin position="762"/>
        <end position="773"/>
    </location>
</feature>
<comment type="caution">
    <text evidence="2">The sequence shown here is derived from an EMBL/GenBank/DDBJ whole genome shotgun (WGS) entry which is preliminary data.</text>
</comment>
<feature type="compositionally biased region" description="Basic and acidic residues" evidence="1">
    <location>
        <begin position="1"/>
        <end position="11"/>
    </location>
</feature>
<keyword evidence="3" id="KW-1185">Reference proteome</keyword>
<feature type="compositionally biased region" description="Basic and acidic residues" evidence="1">
    <location>
        <begin position="19"/>
        <end position="29"/>
    </location>
</feature>